<dbReference type="PANTHER" id="PTHR33164">
    <property type="entry name" value="TRANSCRIPTIONAL REGULATOR, MARR FAMILY"/>
    <property type="match status" value="1"/>
</dbReference>
<dbReference type="AlphaFoldDB" id="A0A644VX44"/>
<reference evidence="2" key="1">
    <citation type="submission" date="2019-08" db="EMBL/GenBank/DDBJ databases">
        <authorList>
            <person name="Kucharzyk K."/>
            <person name="Murdoch R.W."/>
            <person name="Higgins S."/>
            <person name="Loffler F."/>
        </authorList>
    </citation>
    <scope>NUCLEOTIDE SEQUENCE</scope>
</reference>
<dbReference type="InterPro" id="IPR036388">
    <property type="entry name" value="WH-like_DNA-bd_sf"/>
</dbReference>
<organism evidence="2">
    <name type="scientific">bioreactor metagenome</name>
    <dbReference type="NCBI Taxonomy" id="1076179"/>
    <lineage>
        <taxon>unclassified sequences</taxon>
        <taxon>metagenomes</taxon>
        <taxon>ecological metagenomes</taxon>
    </lineage>
</organism>
<dbReference type="InterPro" id="IPR039422">
    <property type="entry name" value="MarR/SlyA-like"/>
</dbReference>
<dbReference type="GO" id="GO:0003700">
    <property type="term" value="F:DNA-binding transcription factor activity"/>
    <property type="evidence" value="ECO:0007669"/>
    <property type="project" value="InterPro"/>
</dbReference>
<dbReference type="EMBL" id="VSSQ01000484">
    <property type="protein sequence ID" value="MPL95847.1"/>
    <property type="molecule type" value="Genomic_DNA"/>
</dbReference>
<dbReference type="GO" id="GO:0006950">
    <property type="term" value="P:response to stress"/>
    <property type="evidence" value="ECO:0007669"/>
    <property type="project" value="TreeGrafter"/>
</dbReference>
<sequence length="152" mass="17889">MDIDQLKAELFGTLFVLANRLQVLGDQMDDQISTKQWLLLAVLFKEGGRECTLSRLAELTGSSRQNVKKMAQILQSKGFLTLRKPEEDKRSLLVSPSKACLEHLRTREAREEEFLRRFYQGFTTEELLVMRRGLLQWMQNLQDMERFYEKEN</sequence>
<name>A0A644VX44_9ZZZZ</name>
<dbReference type="PANTHER" id="PTHR33164:SF58">
    <property type="entry name" value="DNA-BINDING TRANSCRIPTIONAL REPRESSOR SCOC"/>
    <property type="match status" value="1"/>
</dbReference>
<dbReference type="SMART" id="SM00347">
    <property type="entry name" value="HTH_MARR"/>
    <property type="match status" value="1"/>
</dbReference>
<gene>
    <name evidence="2" type="ORF">SDC9_42020</name>
</gene>
<dbReference type="InterPro" id="IPR036390">
    <property type="entry name" value="WH_DNA-bd_sf"/>
</dbReference>
<dbReference type="InterPro" id="IPR000835">
    <property type="entry name" value="HTH_MarR-typ"/>
</dbReference>
<accession>A0A644VX44</accession>
<feature type="domain" description="HTH marR-type" evidence="1">
    <location>
        <begin position="25"/>
        <end position="127"/>
    </location>
</feature>
<comment type="caution">
    <text evidence="2">The sequence shown here is derived from an EMBL/GenBank/DDBJ whole genome shotgun (WGS) entry which is preliminary data.</text>
</comment>
<proteinExistence type="predicted"/>
<evidence type="ECO:0000313" key="2">
    <source>
        <dbReference type="EMBL" id="MPL95847.1"/>
    </source>
</evidence>
<evidence type="ECO:0000259" key="1">
    <source>
        <dbReference type="SMART" id="SM00347"/>
    </source>
</evidence>
<protein>
    <recommendedName>
        <fullName evidence="1">HTH marR-type domain-containing protein</fullName>
    </recommendedName>
</protein>
<dbReference type="SUPFAM" id="SSF46785">
    <property type="entry name" value="Winged helix' DNA-binding domain"/>
    <property type="match status" value="1"/>
</dbReference>
<dbReference type="Gene3D" id="1.10.10.10">
    <property type="entry name" value="Winged helix-like DNA-binding domain superfamily/Winged helix DNA-binding domain"/>
    <property type="match status" value="1"/>
</dbReference>
<dbReference type="Pfam" id="PF12802">
    <property type="entry name" value="MarR_2"/>
    <property type="match status" value="1"/>
</dbReference>